<dbReference type="GO" id="GO:0016746">
    <property type="term" value="F:acyltransferase activity"/>
    <property type="evidence" value="ECO:0007669"/>
    <property type="project" value="UniProtKB-KW"/>
</dbReference>
<feature type="domain" description="LRAT" evidence="1">
    <location>
        <begin position="1"/>
        <end position="64"/>
    </location>
</feature>
<accession>A0A9E4TUF0</accession>
<gene>
    <name evidence="2" type="ORF">JAY77_19270</name>
</gene>
<organism evidence="2 3">
    <name type="scientific">Candidatus Thiodiazotropha taylori</name>
    <dbReference type="NCBI Taxonomy" id="2792791"/>
    <lineage>
        <taxon>Bacteria</taxon>
        <taxon>Pseudomonadati</taxon>
        <taxon>Pseudomonadota</taxon>
        <taxon>Gammaproteobacteria</taxon>
        <taxon>Chromatiales</taxon>
        <taxon>Sedimenticolaceae</taxon>
        <taxon>Candidatus Thiodiazotropha</taxon>
    </lineage>
</organism>
<comment type="caution">
    <text evidence="2">The sequence shown here is derived from an EMBL/GenBank/DDBJ whole genome shotgun (WGS) entry which is preliminary data.</text>
</comment>
<sequence>MAEEKEEIFADGCKIKIHGYPSQLPPFVVLRKARNKLGTKYDVFKWNCEHFVRWAHGLKPESPQLQVAILGVVSLLVFAITRKY</sequence>
<dbReference type="Proteomes" id="UP000886674">
    <property type="component" value="Unassembled WGS sequence"/>
</dbReference>
<evidence type="ECO:0000259" key="1">
    <source>
        <dbReference type="PROSITE" id="PS51934"/>
    </source>
</evidence>
<protein>
    <submittedName>
        <fullName evidence="2">Lecithin retinol acyltransferase family protein</fullName>
    </submittedName>
</protein>
<name>A0A9E4TUF0_9GAMM</name>
<evidence type="ECO:0000313" key="3">
    <source>
        <dbReference type="Proteomes" id="UP000886674"/>
    </source>
</evidence>
<reference evidence="2" key="1">
    <citation type="journal article" date="2021" name="Proc. Natl. Acad. Sci. U.S.A.">
        <title>Global biogeography of chemosynthetic symbionts reveals both localized and globally distributed symbiont groups. .</title>
        <authorList>
            <person name="Osvatic J.T."/>
            <person name="Wilkins L.G.E."/>
            <person name="Leibrecht L."/>
            <person name="Leray M."/>
            <person name="Zauner S."/>
            <person name="Polzin J."/>
            <person name="Camacho Y."/>
            <person name="Gros O."/>
            <person name="van Gils J.A."/>
            <person name="Eisen J.A."/>
            <person name="Petersen J.M."/>
            <person name="Yuen B."/>
        </authorList>
    </citation>
    <scope>NUCLEOTIDE SEQUENCE</scope>
    <source>
        <strain evidence="2">MAGclacostrist055</strain>
    </source>
</reference>
<dbReference type="EMBL" id="JAEPCR010000119">
    <property type="protein sequence ID" value="MCG7980275.1"/>
    <property type="molecule type" value="Genomic_DNA"/>
</dbReference>
<dbReference type="InterPro" id="IPR007053">
    <property type="entry name" value="LRAT_dom"/>
</dbReference>
<dbReference type="PROSITE" id="PS51934">
    <property type="entry name" value="LRAT"/>
    <property type="match status" value="1"/>
</dbReference>
<dbReference type="AlphaFoldDB" id="A0A9E4TUF0"/>
<keyword evidence="2" id="KW-0808">Transferase</keyword>
<dbReference type="Pfam" id="PF04970">
    <property type="entry name" value="LRAT"/>
    <property type="match status" value="1"/>
</dbReference>
<evidence type="ECO:0000313" key="2">
    <source>
        <dbReference type="EMBL" id="MCG7980275.1"/>
    </source>
</evidence>
<keyword evidence="2" id="KW-0012">Acyltransferase</keyword>
<proteinExistence type="predicted"/>
<dbReference type="Gene3D" id="3.90.1720.10">
    <property type="entry name" value="endopeptidase domain like (from Nostoc punctiforme)"/>
    <property type="match status" value="1"/>
</dbReference>